<reference evidence="3 4" key="1">
    <citation type="journal article" date="2023" name="G3 (Bethesda)">
        <title>A chromosome-length genome assembly and annotation of blackberry (Rubus argutus, cv. 'Hillquist').</title>
        <authorList>
            <person name="Bruna T."/>
            <person name="Aryal R."/>
            <person name="Dudchenko O."/>
            <person name="Sargent D.J."/>
            <person name="Mead D."/>
            <person name="Buti M."/>
            <person name="Cavallini A."/>
            <person name="Hytonen T."/>
            <person name="Andres J."/>
            <person name="Pham M."/>
            <person name="Weisz D."/>
            <person name="Mascagni F."/>
            <person name="Usai G."/>
            <person name="Natali L."/>
            <person name="Bassil N."/>
            <person name="Fernandez G.E."/>
            <person name="Lomsadze A."/>
            <person name="Armour M."/>
            <person name="Olukolu B."/>
            <person name="Poorten T."/>
            <person name="Britton C."/>
            <person name="Davik J."/>
            <person name="Ashrafi H."/>
            <person name="Aiden E.L."/>
            <person name="Borodovsky M."/>
            <person name="Worthington M."/>
        </authorList>
    </citation>
    <scope>NUCLEOTIDE SEQUENCE [LARGE SCALE GENOMIC DNA]</scope>
    <source>
        <strain evidence="3">PI 553951</strain>
    </source>
</reference>
<dbReference type="Proteomes" id="UP001457282">
    <property type="component" value="Unassembled WGS sequence"/>
</dbReference>
<evidence type="ECO:0000256" key="1">
    <source>
        <dbReference type="SAM" id="MobiDB-lite"/>
    </source>
</evidence>
<accession>A0AAW1WUU6</accession>
<keyword evidence="4" id="KW-1185">Reference proteome</keyword>
<dbReference type="AlphaFoldDB" id="A0AAW1WUU6"/>
<organism evidence="3 4">
    <name type="scientific">Rubus argutus</name>
    <name type="common">Southern blackberry</name>
    <dbReference type="NCBI Taxonomy" id="59490"/>
    <lineage>
        <taxon>Eukaryota</taxon>
        <taxon>Viridiplantae</taxon>
        <taxon>Streptophyta</taxon>
        <taxon>Embryophyta</taxon>
        <taxon>Tracheophyta</taxon>
        <taxon>Spermatophyta</taxon>
        <taxon>Magnoliopsida</taxon>
        <taxon>eudicotyledons</taxon>
        <taxon>Gunneridae</taxon>
        <taxon>Pentapetalae</taxon>
        <taxon>rosids</taxon>
        <taxon>fabids</taxon>
        <taxon>Rosales</taxon>
        <taxon>Rosaceae</taxon>
        <taxon>Rosoideae</taxon>
        <taxon>Rosoideae incertae sedis</taxon>
        <taxon>Rubus</taxon>
    </lineage>
</organism>
<proteinExistence type="predicted"/>
<feature type="chain" id="PRO_5043553617" evidence="2">
    <location>
        <begin position="37"/>
        <end position="137"/>
    </location>
</feature>
<protein>
    <submittedName>
        <fullName evidence="3">Uncharacterized protein</fullName>
    </submittedName>
</protein>
<dbReference type="EMBL" id="JBEDUW010000005">
    <property type="protein sequence ID" value="KAK9927861.1"/>
    <property type="molecule type" value="Genomic_DNA"/>
</dbReference>
<sequence>MLVVMMADMSGRSSSVAALLAMLVVMMAMLIIQTHCFSINQTITVSCSASCDGLNDDLSCLVGQTDLDSDEFMLDSEFSRRILQATSGKSTYKSLNPGNAASCDRAKYPGCNPGENQKPPPPHCKVAPTNKDCWKHD</sequence>
<evidence type="ECO:0000313" key="3">
    <source>
        <dbReference type="EMBL" id="KAK9927861.1"/>
    </source>
</evidence>
<comment type="caution">
    <text evidence="3">The sequence shown here is derived from an EMBL/GenBank/DDBJ whole genome shotgun (WGS) entry which is preliminary data.</text>
</comment>
<name>A0AAW1WUU6_RUBAR</name>
<gene>
    <name evidence="3" type="ORF">M0R45_025027</name>
</gene>
<evidence type="ECO:0000313" key="4">
    <source>
        <dbReference type="Proteomes" id="UP001457282"/>
    </source>
</evidence>
<evidence type="ECO:0000256" key="2">
    <source>
        <dbReference type="SAM" id="SignalP"/>
    </source>
</evidence>
<feature type="signal peptide" evidence="2">
    <location>
        <begin position="1"/>
        <end position="36"/>
    </location>
</feature>
<keyword evidence="2" id="KW-0732">Signal</keyword>
<feature type="region of interest" description="Disordered" evidence="1">
    <location>
        <begin position="110"/>
        <end position="137"/>
    </location>
</feature>